<dbReference type="Proteomes" id="UP001178507">
    <property type="component" value="Unassembled WGS sequence"/>
</dbReference>
<comment type="caution">
    <text evidence="10">The sequence shown here is derived from an EMBL/GenBank/DDBJ whole genome shotgun (WGS) entry which is preliminary data.</text>
</comment>
<gene>
    <name evidence="10" type="ORF">EVOR1521_LOCUS15006</name>
</gene>
<evidence type="ECO:0000256" key="8">
    <source>
        <dbReference type="SAM" id="Phobius"/>
    </source>
</evidence>
<dbReference type="PROSITE" id="PS00211">
    <property type="entry name" value="ABC_TRANSPORTER_1"/>
    <property type="match status" value="1"/>
</dbReference>
<feature type="transmembrane region" description="Helical" evidence="8">
    <location>
        <begin position="730"/>
        <end position="753"/>
    </location>
</feature>
<organism evidence="10 11">
    <name type="scientific">Effrenium voratum</name>
    <dbReference type="NCBI Taxonomy" id="2562239"/>
    <lineage>
        <taxon>Eukaryota</taxon>
        <taxon>Sar</taxon>
        <taxon>Alveolata</taxon>
        <taxon>Dinophyceae</taxon>
        <taxon>Suessiales</taxon>
        <taxon>Symbiodiniaceae</taxon>
        <taxon>Effrenium</taxon>
    </lineage>
</organism>
<dbReference type="GO" id="GO:0005524">
    <property type="term" value="F:ATP binding"/>
    <property type="evidence" value="ECO:0007669"/>
    <property type="project" value="UniProtKB-KW"/>
</dbReference>
<name>A0AA36IKT0_9DINO</name>
<keyword evidence="7 8" id="KW-0472">Membrane</keyword>
<evidence type="ECO:0000256" key="4">
    <source>
        <dbReference type="ARBA" id="ARBA00022741"/>
    </source>
</evidence>
<dbReference type="PROSITE" id="PS50893">
    <property type="entry name" value="ABC_TRANSPORTER_2"/>
    <property type="match status" value="1"/>
</dbReference>
<dbReference type="InterPro" id="IPR003593">
    <property type="entry name" value="AAA+_ATPase"/>
</dbReference>
<feature type="transmembrane region" description="Helical" evidence="8">
    <location>
        <begin position="649"/>
        <end position="668"/>
    </location>
</feature>
<proteinExistence type="predicted"/>
<dbReference type="AlphaFoldDB" id="A0AA36IKT0"/>
<protein>
    <recommendedName>
        <fullName evidence="9">ABC transporter domain-containing protein</fullName>
    </recommendedName>
</protein>
<sequence length="762" mass="83610">MAGTYWWEQCMLGLFVAGYVVLVVNALINRRSRLAQTSKSKIMNDCERCSVEMVRNIVPDAAVPEYRFRGMRLKMSAIHIGFEKVGVKLNSDGRCILEGVTGEFRPKKMAAIMGPSGAGKTTFMNAICGRAYYGTVTGQIRVNGKVSSIAEIKQLRGFVPQDDIVHEQLTVREQIYYSARLRNAEGTPKAAIEHIVEDVLNVMQLLDVQHSIVGDVEKRGISGGQRKRVNIGLELASRPTILMLDEPTSGLDSTTALDIIRSLKRLTAIGMTVVMVVHQPRYSLFTLFDEVLLLGLGGRTVYLDSSEGVLPYFTGLGFKMPEHENPADWFMDVISGKVKNEANPGLKSSGLAEVWNEKMDGVQEQDVVMQQRGTREDKFTFAKCLEEKLTAAGLGGADQLTKKQFLEFLSDLGIEKPCDAAAEQLMERIGFQEGVVTKQRLSSFLFCLMGSFSQDALSDVFDSNLDMGYSEASEVSEVPDGKSSGRRGRFFFQYPVLVHQNSIRWARHWRHKVFSTALIMFSACVFGQQARDKLSPDSVLCPIKINISHVAIGELTGVAVLAIFGSDRPVFWRESASGIGVTAFFLARVTVYAFDVLLWTYAFTAAWALTSSAPCPFWLWLIAFRMTAVSAAGIGVLMSTLVPKQSSTLATSVVILIAGGAVSEPQVVADARGFTSALAFLSPFTWAAGENYLAVIASMGGEEMVNYFAIPMMDGYKRVLESVGGGSLDYLTASYISCGVFGSLSLIFGYLGLRFSHRGRQV</sequence>
<feature type="transmembrane region" description="Helical" evidence="8">
    <location>
        <begin position="513"/>
        <end position="531"/>
    </location>
</feature>
<evidence type="ECO:0000259" key="9">
    <source>
        <dbReference type="PROSITE" id="PS50893"/>
    </source>
</evidence>
<keyword evidence="5" id="KW-0067">ATP-binding</keyword>
<evidence type="ECO:0000313" key="11">
    <source>
        <dbReference type="Proteomes" id="UP001178507"/>
    </source>
</evidence>
<dbReference type="Pfam" id="PF00005">
    <property type="entry name" value="ABC_tran"/>
    <property type="match status" value="1"/>
</dbReference>
<evidence type="ECO:0000256" key="2">
    <source>
        <dbReference type="ARBA" id="ARBA00022448"/>
    </source>
</evidence>
<dbReference type="InterPro" id="IPR027417">
    <property type="entry name" value="P-loop_NTPase"/>
</dbReference>
<keyword evidence="4" id="KW-0547">Nucleotide-binding</keyword>
<dbReference type="CDD" id="cd03213">
    <property type="entry name" value="ABCG_EPDR"/>
    <property type="match status" value="1"/>
</dbReference>
<dbReference type="Pfam" id="PF19055">
    <property type="entry name" value="ABC2_membrane_7"/>
    <property type="match status" value="2"/>
</dbReference>
<comment type="subcellular location">
    <subcellularLocation>
        <location evidence="1">Membrane</location>
        <topology evidence="1">Multi-pass membrane protein</topology>
    </subcellularLocation>
</comment>
<dbReference type="InterPro" id="IPR003439">
    <property type="entry name" value="ABC_transporter-like_ATP-bd"/>
</dbReference>
<evidence type="ECO:0000256" key="3">
    <source>
        <dbReference type="ARBA" id="ARBA00022692"/>
    </source>
</evidence>
<reference evidence="10" key="1">
    <citation type="submission" date="2023-08" db="EMBL/GenBank/DDBJ databases">
        <authorList>
            <person name="Chen Y."/>
            <person name="Shah S."/>
            <person name="Dougan E. K."/>
            <person name="Thang M."/>
            <person name="Chan C."/>
        </authorList>
    </citation>
    <scope>NUCLEOTIDE SEQUENCE</scope>
</reference>
<dbReference type="SUPFAM" id="SSF52540">
    <property type="entry name" value="P-loop containing nucleoside triphosphate hydrolases"/>
    <property type="match status" value="1"/>
</dbReference>
<dbReference type="InterPro" id="IPR050352">
    <property type="entry name" value="ABCG_transporters"/>
</dbReference>
<evidence type="ECO:0000256" key="7">
    <source>
        <dbReference type="ARBA" id="ARBA00023136"/>
    </source>
</evidence>
<evidence type="ECO:0000256" key="1">
    <source>
        <dbReference type="ARBA" id="ARBA00004141"/>
    </source>
</evidence>
<dbReference type="PANTHER" id="PTHR48041:SF91">
    <property type="entry name" value="ABC TRANSPORTER G FAMILY MEMBER 28"/>
    <property type="match status" value="1"/>
</dbReference>
<dbReference type="Gene3D" id="3.40.50.300">
    <property type="entry name" value="P-loop containing nucleotide triphosphate hydrolases"/>
    <property type="match status" value="1"/>
</dbReference>
<keyword evidence="11" id="KW-1185">Reference proteome</keyword>
<dbReference type="GO" id="GO:0016887">
    <property type="term" value="F:ATP hydrolysis activity"/>
    <property type="evidence" value="ECO:0007669"/>
    <property type="project" value="InterPro"/>
</dbReference>
<dbReference type="InterPro" id="IPR043926">
    <property type="entry name" value="ABCG_dom"/>
</dbReference>
<keyword evidence="3 8" id="KW-0812">Transmembrane</keyword>
<dbReference type="FunFam" id="3.40.50.300:FF:000367">
    <property type="entry name" value="ABC transporter G family member 24"/>
    <property type="match status" value="1"/>
</dbReference>
<evidence type="ECO:0000256" key="6">
    <source>
        <dbReference type="ARBA" id="ARBA00022989"/>
    </source>
</evidence>
<dbReference type="PANTHER" id="PTHR48041">
    <property type="entry name" value="ABC TRANSPORTER G FAMILY MEMBER 28"/>
    <property type="match status" value="1"/>
</dbReference>
<feature type="transmembrane region" description="Helical" evidence="8">
    <location>
        <begin position="6"/>
        <end position="28"/>
    </location>
</feature>
<evidence type="ECO:0000256" key="5">
    <source>
        <dbReference type="ARBA" id="ARBA00022840"/>
    </source>
</evidence>
<dbReference type="GO" id="GO:0140359">
    <property type="term" value="F:ABC-type transporter activity"/>
    <property type="evidence" value="ECO:0007669"/>
    <property type="project" value="InterPro"/>
</dbReference>
<feature type="transmembrane region" description="Helical" evidence="8">
    <location>
        <begin position="576"/>
        <end position="602"/>
    </location>
</feature>
<feature type="domain" description="ABC transporter" evidence="9">
    <location>
        <begin position="80"/>
        <end position="321"/>
    </location>
</feature>
<accession>A0AA36IKT0</accession>
<feature type="transmembrane region" description="Helical" evidence="8">
    <location>
        <begin position="543"/>
        <end position="564"/>
    </location>
</feature>
<keyword evidence="6 8" id="KW-1133">Transmembrane helix</keyword>
<evidence type="ECO:0000313" key="10">
    <source>
        <dbReference type="EMBL" id="CAJ1389376.1"/>
    </source>
</evidence>
<feature type="transmembrane region" description="Helical" evidence="8">
    <location>
        <begin position="617"/>
        <end position="637"/>
    </location>
</feature>
<dbReference type="SMART" id="SM00382">
    <property type="entry name" value="AAA"/>
    <property type="match status" value="1"/>
</dbReference>
<dbReference type="EMBL" id="CAUJNA010001860">
    <property type="protein sequence ID" value="CAJ1389376.1"/>
    <property type="molecule type" value="Genomic_DNA"/>
</dbReference>
<dbReference type="InterPro" id="IPR017871">
    <property type="entry name" value="ABC_transporter-like_CS"/>
</dbReference>
<dbReference type="GO" id="GO:0016020">
    <property type="term" value="C:membrane"/>
    <property type="evidence" value="ECO:0007669"/>
    <property type="project" value="UniProtKB-SubCell"/>
</dbReference>
<keyword evidence="2" id="KW-0813">Transport</keyword>